<dbReference type="NCBIfam" id="NF001126">
    <property type="entry name" value="PRK00139.1-4"/>
    <property type="match status" value="1"/>
</dbReference>
<organism evidence="12 13">
    <name type="scientific">Coraliomargarita akajimensis (strain DSM 45221 / IAM 15411 / JCM 23193 / KCTC 12865 / 04OKA010-24)</name>
    <dbReference type="NCBI Taxonomy" id="583355"/>
    <lineage>
        <taxon>Bacteria</taxon>
        <taxon>Pseudomonadati</taxon>
        <taxon>Verrucomicrobiota</taxon>
        <taxon>Opitutia</taxon>
        <taxon>Puniceicoccales</taxon>
        <taxon>Coraliomargaritaceae</taxon>
        <taxon>Coraliomargarita</taxon>
    </lineage>
</organism>
<dbReference type="SUPFAM" id="SSF63418">
    <property type="entry name" value="MurE/MurF N-terminal domain"/>
    <property type="match status" value="1"/>
</dbReference>
<evidence type="ECO:0000256" key="8">
    <source>
        <dbReference type="RuleBase" id="RU004135"/>
    </source>
</evidence>
<sequence>MIGLADFQISTLLHAASARSGYSRLFANKSSRDARTPLNPNVGDLIQGLELRLRKGKLDREVTCLITDSRRVVPGALFFAIGGLRTDGNYYIEEAVDRGAVAIITEQDLGSHFPIDYIQVEDVRMALAVVAREFYGRPDERLGLTGVTGTNGKTTVSMLVQHLIGGDDKVGLIGTIRYDIGPRTLPSFRTTPESVDVYALLSQMEDGGCKDAVMEVSSHGVDQKRVYGLDIDVAVFLNLTQDHIDYHKSMEAYYEAKKGLFIGRAGAVPHSAVVNMDCAYGRRLLTELPGDVRALTFGEHADAQVRAEKVRLLADHTEFELYWPGGQATVVSPLLGRYNVSNLLAALATGWAKGFEIEHLVKRIPSFRGVPGRMELIHEKQPYNVLVDYAHTDDALKNATGMLREITPGKLIVVFGCGGDRDRSKRSLMLKATLEHADQIFATSDNPRSESVEQIFEDMRLGNETSLDRVEFIEDRKHAISRALDAAQAGDCVLIAGKGHESFQEFDGSVVPFDDRQVARELIQLKSFNQGAS</sequence>
<dbReference type="Proteomes" id="UP000000925">
    <property type="component" value="Chromosome"/>
</dbReference>
<dbReference type="SUPFAM" id="SSF53623">
    <property type="entry name" value="MurD-like peptide ligases, catalytic domain"/>
    <property type="match status" value="1"/>
</dbReference>
<evidence type="ECO:0000259" key="10">
    <source>
        <dbReference type="Pfam" id="PF02875"/>
    </source>
</evidence>
<comment type="subcellular location">
    <subcellularLocation>
        <location evidence="7 8">Cytoplasm</location>
    </subcellularLocation>
</comment>
<evidence type="ECO:0000256" key="7">
    <source>
        <dbReference type="HAMAP-Rule" id="MF_00208"/>
    </source>
</evidence>
<feature type="binding site" evidence="7">
    <location>
        <begin position="149"/>
        <end position="155"/>
    </location>
    <ligand>
        <name>ATP</name>
        <dbReference type="ChEBI" id="CHEBI:30616"/>
    </ligand>
</feature>
<evidence type="ECO:0000256" key="3">
    <source>
        <dbReference type="ARBA" id="ARBA00022960"/>
    </source>
</evidence>
<dbReference type="NCBIfam" id="TIGR01085">
    <property type="entry name" value="murE"/>
    <property type="match status" value="1"/>
</dbReference>
<dbReference type="Pfam" id="PF01225">
    <property type="entry name" value="Mur_ligase"/>
    <property type="match status" value="1"/>
</dbReference>
<feature type="binding site" evidence="7">
    <location>
        <begin position="445"/>
        <end position="448"/>
    </location>
    <ligand>
        <name>meso-2,6-diaminopimelate</name>
        <dbReference type="ChEBI" id="CHEBI:57791"/>
    </ligand>
</feature>
<dbReference type="PANTHER" id="PTHR23135:SF4">
    <property type="entry name" value="UDP-N-ACETYLMURAMOYL-L-ALANYL-D-GLUTAMATE--2,6-DIAMINOPIMELATE LIGASE MURE HOMOLOG, CHLOROPLASTIC"/>
    <property type="match status" value="1"/>
</dbReference>
<dbReference type="GO" id="GO:0005524">
    <property type="term" value="F:ATP binding"/>
    <property type="evidence" value="ECO:0007669"/>
    <property type="project" value="UniProtKB-UniRule"/>
</dbReference>
<dbReference type="InterPro" id="IPR036565">
    <property type="entry name" value="Mur-like_cat_sf"/>
</dbReference>
<comment type="catalytic activity">
    <reaction evidence="7">
        <text>UDP-N-acetyl-alpha-D-muramoyl-L-alanyl-D-glutamate + meso-2,6-diaminopimelate + ATP = UDP-N-acetyl-alpha-D-muramoyl-L-alanyl-gamma-D-glutamyl-meso-2,6-diaminopimelate + ADP + phosphate + H(+)</text>
        <dbReference type="Rhea" id="RHEA:23676"/>
        <dbReference type="ChEBI" id="CHEBI:15378"/>
        <dbReference type="ChEBI" id="CHEBI:30616"/>
        <dbReference type="ChEBI" id="CHEBI:43474"/>
        <dbReference type="ChEBI" id="CHEBI:57791"/>
        <dbReference type="ChEBI" id="CHEBI:83900"/>
        <dbReference type="ChEBI" id="CHEBI:83905"/>
        <dbReference type="ChEBI" id="CHEBI:456216"/>
        <dbReference type="EC" id="6.3.2.13"/>
    </reaction>
</comment>
<keyword evidence="5 7" id="KW-0131">Cell cycle</keyword>
<feature type="binding site" evidence="7">
    <location>
        <position position="421"/>
    </location>
    <ligand>
        <name>meso-2,6-diaminopimelate</name>
        <dbReference type="ChEBI" id="CHEBI:57791"/>
    </ligand>
</feature>
<feature type="binding site" evidence="7">
    <location>
        <position position="225"/>
    </location>
    <ligand>
        <name>UDP-N-acetyl-alpha-D-muramoyl-L-alanyl-D-glutamate</name>
        <dbReference type="ChEBI" id="CHEBI:83900"/>
    </ligand>
</feature>
<evidence type="ECO:0000313" key="13">
    <source>
        <dbReference type="Proteomes" id="UP000000925"/>
    </source>
</evidence>
<feature type="domain" description="Mur ligase central" evidence="11">
    <location>
        <begin position="147"/>
        <end position="349"/>
    </location>
</feature>
<comment type="function">
    <text evidence="7">Catalyzes the addition of meso-diaminopimelic acid to the nucleotide precursor UDP-N-acetylmuramoyl-L-alanyl-D-glutamate (UMAG) in the biosynthesis of bacterial cell-wall peptidoglycan.</text>
</comment>
<feature type="short sequence motif" description="Meso-diaminopimelate recognition motif" evidence="7">
    <location>
        <begin position="445"/>
        <end position="448"/>
    </location>
</feature>
<feature type="domain" description="Mur ligase N-terminal catalytic" evidence="9">
    <location>
        <begin position="62"/>
        <end position="135"/>
    </location>
</feature>
<dbReference type="GO" id="GO:0000287">
    <property type="term" value="F:magnesium ion binding"/>
    <property type="evidence" value="ECO:0007669"/>
    <property type="project" value="UniProtKB-UniRule"/>
</dbReference>
<comment type="caution">
    <text evidence="7">Lacks conserved residue(s) required for the propagation of feature annotation.</text>
</comment>
<dbReference type="InterPro" id="IPR005761">
    <property type="entry name" value="UDP-N-AcMur-Glu-dNH2Pim_ligase"/>
</dbReference>
<keyword evidence="2 7" id="KW-0132">Cell division</keyword>
<keyword evidence="7" id="KW-0547">Nucleotide-binding</keyword>
<feature type="binding site" evidence="7">
    <location>
        <position position="217"/>
    </location>
    <ligand>
        <name>UDP-N-acetyl-alpha-D-muramoyl-L-alanyl-D-glutamate</name>
        <dbReference type="ChEBI" id="CHEBI:83900"/>
    </ligand>
</feature>
<dbReference type="Gene3D" id="3.40.1390.10">
    <property type="entry name" value="MurE/MurF, N-terminal domain"/>
    <property type="match status" value="1"/>
</dbReference>
<feature type="domain" description="Mur ligase C-terminal" evidence="10">
    <location>
        <begin position="372"/>
        <end position="499"/>
    </location>
</feature>
<dbReference type="SUPFAM" id="SSF53244">
    <property type="entry name" value="MurD-like peptide ligases, peptide-binding domain"/>
    <property type="match status" value="1"/>
</dbReference>
<dbReference type="KEGG" id="caa:Caka_3066"/>
<dbReference type="GO" id="GO:0008360">
    <property type="term" value="P:regulation of cell shape"/>
    <property type="evidence" value="ECO:0007669"/>
    <property type="project" value="UniProtKB-KW"/>
</dbReference>
<dbReference type="STRING" id="583355.Caka_3066"/>
<dbReference type="InterPro" id="IPR004101">
    <property type="entry name" value="Mur_ligase_C"/>
</dbReference>
<keyword evidence="3 7" id="KW-0133">Cell shape</keyword>
<keyword evidence="7" id="KW-0067">ATP-binding</keyword>
<comment type="similarity">
    <text evidence="1 7">Belongs to the MurCDEF family. MurE subfamily.</text>
</comment>
<dbReference type="Pfam" id="PF02875">
    <property type="entry name" value="Mur_ligase_C"/>
    <property type="match status" value="1"/>
</dbReference>
<dbReference type="GO" id="GO:0005737">
    <property type="term" value="C:cytoplasm"/>
    <property type="evidence" value="ECO:0007669"/>
    <property type="project" value="UniProtKB-SubCell"/>
</dbReference>
<feature type="binding site" evidence="7">
    <location>
        <position position="501"/>
    </location>
    <ligand>
        <name>meso-2,6-diaminopimelate</name>
        <dbReference type="ChEBI" id="CHEBI:57791"/>
    </ligand>
</feature>
<evidence type="ECO:0000256" key="6">
    <source>
        <dbReference type="ARBA" id="ARBA00023316"/>
    </source>
</evidence>
<dbReference type="OrthoDB" id="9800958at2"/>
<dbReference type="GO" id="GO:0051301">
    <property type="term" value="P:cell division"/>
    <property type="evidence" value="ECO:0007669"/>
    <property type="project" value="UniProtKB-KW"/>
</dbReference>
<evidence type="ECO:0000259" key="9">
    <source>
        <dbReference type="Pfam" id="PF01225"/>
    </source>
</evidence>
<name>D5EI39_CORAD</name>
<dbReference type="InterPro" id="IPR036615">
    <property type="entry name" value="Mur_ligase_C_dom_sf"/>
</dbReference>
<dbReference type="EC" id="6.3.2.13" evidence="7"/>
<gene>
    <name evidence="7" type="primary">murE</name>
    <name evidence="12" type="ordered locus">Caka_3066</name>
</gene>
<protein>
    <recommendedName>
        <fullName evidence="7">UDP-N-acetylmuramoyl-L-alanyl-D-glutamate--2,6-diaminopimelate ligase</fullName>
        <ecNumber evidence="7">6.3.2.13</ecNumber>
    </recommendedName>
    <alternativeName>
        <fullName evidence="7">Meso-A2pm-adding enzyme</fullName>
    </alternativeName>
    <alternativeName>
        <fullName evidence="7">Meso-diaminopimelate-adding enzyme</fullName>
    </alternativeName>
    <alternativeName>
        <fullName evidence="7">UDP-MurNAc-L-Ala-D-Glu:meso-diaminopimelate ligase</fullName>
    </alternativeName>
    <alternativeName>
        <fullName evidence="7">UDP-MurNAc-tripeptide synthetase</fullName>
    </alternativeName>
    <alternativeName>
        <fullName evidence="7">UDP-N-acetylmuramyl-tripeptide synthetase</fullName>
    </alternativeName>
</protein>
<keyword evidence="6 7" id="KW-0961">Cell wall biogenesis/degradation</keyword>
<evidence type="ECO:0000313" key="12">
    <source>
        <dbReference type="EMBL" id="ADE56079.1"/>
    </source>
</evidence>
<dbReference type="PANTHER" id="PTHR23135">
    <property type="entry name" value="MUR LIGASE FAMILY MEMBER"/>
    <property type="match status" value="1"/>
</dbReference>
<dbReference type="InterPro" id="IPR000713">
    <property type="entry name" value="Mur_ligase_N"/>
</dbReference>
<dbReference type="Gene3D" id="3.90.190.20">
    <property type="entry name" value="Mur ligase, C-terminal domain"/>
    <property type="match status" value="1"/>
</dbReference>
<comment type="cofactor">
    <cofactor evidence="7">
        <name>Mg(2+)</name>
        <dbReference type="ChEBI" id="CHEBI:18420"/>
    </cofactor>
</comment>
<dbReference type="GO" id="GO:0008765">
    <property type="term" value="F:UDP-N-acetylmuramoylalanyl-D-glutamate-2,6-diaminopimelate ligase activity"/>
    <property type="evidence" value="ECO:0007669"/>
    <property type="project" value="UniProtKB-UniRule"/>
</dbReference>
<dbReference type="InterPro" id="IPR013221">
    <property type="entry name" value="Mur_ligase_cen"/>
</dbReference>
<accession>D5EI39</accession>
<dbReference type="AlphaFoldDB" id="D5EI39"/>
<feature type="binding site" evidence="7">
    <location>
        <position position="69"/>
    </location>
    <ligand>
        <name>UDP-N-acetyl-alpha-D-muramoyl-L-alanyl-D-glutamate</name>
        <dbReference type="ChEBI" id="CHEBI:83900"/>
    </ligand>
</feature>
<proteinExistence type="inferred from homology"/>
<dbReference type="RefSeq" id="WP_013044795.1">
    <property type="nucleotide sequence ID" value="NC_014008.1"/>
</dbReference>
<reference evidence="12 13" key="1">
    <citation type="journal article" date="2010" name="Stand. Genomic Sci.">
        <title>Complete genome sequence of Coraliomargarita akajimensis type strain (04OKA010-24).</title>
        <authorList>
            <person name="Mavromatis K."/>
            <person name="Abt B."/>
            <person name="Brambilla E."/>
            <person name="Lapidus A."/>
            <person name="Copeland A."/>
            <person name="Deshpande S."/>
            <person name="Nolan M."/>
            <person name="Lucas S."/>
            <person name="Tice H."/>
            <person name="Cheng J.F."/>
            <person name="Han C."/>
            <person name="Detter J.C."/>
            <person name="Woyke T."/>
            <person name="Goodwin L."/>
            <person name="Pitluck S."/>
            <person name="Held B."/>
            <person name="Brettin T."/>
            <person name="Tapia R."/>
            <person name="Ivanova N."/>
            <person name="Mikhailova N."/>
            <person name="Pati A."/>
            <person name="Liolios K."/>
            <person name="Chen A."/>
            <person name="Palaniappan K."/>
            <person name="Land M."/>
            <person name="Hauser L."/>
            <person name="Chang Y.J."/>
            <person name="Jeffries C.D."/>
            <person name="Rohde M."/>
            <person name="Goker M."/>
            <person name="Bristow J."/>
            <person name="Eisen J.A."/>
            <person name="Markowitz V."/>
            <person name="Hugenholtz P."/>
            <person name="Klenk H.P."/>
            <person name="Kyrpides N.C."/>
        </authorList>
    </citation>
    <scope>NUCLEOTIDE SEQUENCE [LARGE SCALE GENOMIC DNA]</scope>
    <source>
        <strain evidence="13">DSM 45221 / IAM 15411 / JCM 23193 / KCTC 12865</strain>
    </source>
</reference>
<dbReference type="HAMAP" id="MF_00208">
    <property type="entry name" value="MurE"/>
    <property type="match status" value="1"/>
</dbReference>
<dbReference type="HOGENOM" id="CLU_022291_4_1_0"/>
<keyword evidence="13" id="KW-1185">Reference proteome</keyword>
<evidence type="ECO:0000256" key="5">
    <source>
        <dbReference type="ARBA" id="ARBA00023306"/>
    </source>
</evidence>
<dbReference type="UniPathway" id="UPA00219"/>
<evidence type="ECO:0000256" key="1">
    <source>
        <dbReference type="ARBA" id="ARBA00005898"/>
    </source>
</evidence>
<dbReference type="GO" id="GO:0009252">
    <property type="term" value="P:peptidoglycan biosynthetic process"/>
    <property type="evidence" value="ECO:0007669"/>
    <property type="project" value="UniProtKB-UniRule"/>
</dbReference>
<dbReference type="InterPro" id="IPR035911">
    <property type="entry name" value="MurE/MurF_N"/>
</dbReference>
<feature type="binding site" evidence="7">
    <location>
        <position position="223"/>
    </location>
    <ligand>
        <name>UDP-N-acetyl-alpha-D-muramoyl-L-alanyl-D-glutamate</name>
        <dbReference type="ChEBI" id="CHEBI:83900"/>
    </ligand>
</feature>
<feature type="binding site" evidence="7">
    <location>
        <begin position="190"/>
        <end position="191"/>
    </location>
    <ligand>
        <name>UDP-N-acetyl-alpha-D-muramoyl-L-alanyl-D-glutamate</name>
        <dbReference type="ChEBI" id="CHEBI:83900"/>
    </ligand>
</feature>
<dbReference type="eggNOG" id="COG0769">
    <property type="taxonomic scope" value="Bacteria"/>
</dbReference>
<evidence type="ECO:0000259" key="11">
    <source>
        <dbReference type="Pfam" id="PF08245"/>
    </source>
</evidence>
<feature type="modified residue" description="N6-carboxylysine" evidence="7">
    <location>
        <position position="257"/>
    </location>
</feature>
<comment type="pathway">
    <text evidence="7 8">Cell wall biogenesis; peptidoglycan biosynthesis.</text>
</comment>
<dbReference type="Gene3D" id="3.40.1190.10">
    <property type="entry name" value="Mur-like, catalytic domain"/>
    <property type="match status" value="1"/>
</dbReference>
<evidence type="ECO:0000256" key="2">
    <source>
        <dbReference type="ARBA" id="ARBA00022618"/>
    </source>
</evidence>
<keyword evidence="7" id="KW-0436">Ligase</keyword>
<dbReference type="EMBL" id="CP001998">
    <property type="protein sequence ID" value="ADE56079.1"/>
    <property type="molecule type" value="Genomic_DNA"/>
</dbReference>
<keyword evidence="4 7" id="KW-0573">Peptidoglycan synthesis</keyword>
<comment type="PTM">
    <text evidence="7">Carboxylation is probably crucial for Mg(2+) binding and, consequently, for the gamma-phosphate positioning of ATP.</text>
</comment>
<evidence type="ECO:0000256" key="4">
    <source>
        <dbReference type="ARBA" id="ARBA00022984"/>
    </source>
</evidence>
<keyword evidence="7" id="KW-0963">Cytoplasm</keyword>
<dbReference type="GO" id="GO:0071555">
    <property type="term" value="P:cell wall organization"/>
    <property type="evidence" value="ECO:0007669"/>
    <property type="project" value="UniProtKB-KW"/>
</dbReference>
<feature type="binding site" evidence="7">
    <location>
        <position position="497"/>
    </location>
    <ligand>
        <name>meso-2,6-diaminopimelate</name>
        <dbReference type="ChEBI" id="CHEBI:57791"/>
    </ligand>
</feature>
<keyword evidence="7" id="KW-0460">Magnesium</keyword>
<dbReference type="Pfam" id="PF08245">
    <property type="entry name" value="Mur_ligase_M"/>
    <property type="match status" value="1"/>
</dbReference>